<sequence length="193" mass="20995">MNEIAENGLSSSVRNLSDRLRGLRSGPQGLKEQDEARLRKVCQDFEAVFIGQIWKQMRSSVPKEGMLHSKEEESYLSMFDQELSLKMARSGGLGLADMLHANLSERLLDASKDTVSTAPMNPLQVPSASARTDSAVAAPDGRTVAAATAQHQAEMLARSIEWAHNPGLGEKQDTAGDLEEALRMVRMDAGEEG</sequence>
<accession>A0A109W660</accession>
<name>A0A109W660_9BACT</name>
<dbReference type="Pfam" id="PF10135">
    <property type="entry name" value="Rod-binding"/>
    <property type="match status" value="1"/>
</dbReference>
<organism evidence="2 3">
    <name type="scientific">Desulfomicrobium orale DSM 12838</name>
    <dbReference type="NCBI Taxonomy" id="888061"/>
    <lineage>
        <taxon>Bacteria</taxon>
        <taxon>Pseudomonadati</taxon>
        <taxon>Thermodesulfobacteriota</taxon>
        <taxon>Desulfovibrionia</taxon>
        <taxon>Desulfovibrionales</taxon>
        <taxon>Desulfomicrobiaceae</taxon>
        <taxon>Desulfomicrobium</taxon>
    </lineage>
</organism>
<dbReference type="Proteomes" id="UP000063964">
    <property type="component" value="Chromosome"/>
</dbReference>
<dbReference type="AlphaFoldDB" id="A0A109W660"/>
<proteinExistence type="predicted"/>
<dbReference type="KEGG" id="doa:AXF15_08390"/>
<dbReference type="RefSeq" id="WP_066605952.1">
    <property type="nucleotide sequence ID" value="NZ_CP014230.1"/>
</dbReference>
<evidence type="ECO:0000313" key="2">
    <source>
        <dbReference type="EMBL" id="AMD93110.1"/>
    </source>
</evidence>
<dbReference type="STRING" id="888061.AXF15_08390"/>
<evidence type="ECO:0000313" key="3">
    <source>
        <dbReference type="Proteomes" id="UP000063964"/>
    </source>
</evidence>
<dbReference type="EMBL" id="CP014230">
    <property type="protein sequence ID" value="AMD93110.1"/>
    <property type="molecule type" value="Genomic_DNA"/>
</dbReference>
<dbReference type="InterPro" id="IPR019301">
    <property type="entry name" value="Flagellar_prot_FlgJ_N"/>
</dbReference>
<dbReference type="OrthoDB" id="9796740at2"/>
<dbReference type="PRINTS" id="PR01002">
    <property type="entry name" value="FLGFLGJ"/>
</dbReference>
<feature type="domain" description="Flagellar protein FlgJ N-terminal" evidence="1">
    <location>
        <begin position="55"/>
        <end position="99"/>
    </location>
</feature>
<keyword evidence="3" id="KW-1185">Reference proteome</keyword>
<evidence type="ECO:0000259" key="1">
    <source>
        <dbReference type="Pfam" id="PF10135"/>
    </source>
</evidence>
<gene>
    <name evidence="2" type="ORF">AXF15_08390</name>
</gene>
<reference evidence="3" key="1">
    <citation type="submission" date="2016-02" db="EMBL/GenBank/DDBJ databases">
        <authorList>
            <person name="Holder M.E."/>
            <person name="Ajami N.J."/>
            <person name="Petrosino J.F."/>
        </authorList>
    </citation>
    <scope>NUCLEOTIDE SEQUENCE [LARGE SCALE GENOMIC DNA]</scope>
    <source>
        <strain evidence="3">DSM 12838</strain>
    </source>
</reference>
<protein>
    <recommendedName>
        <fullName evidence="1">Flagellar protein FlgJ N-terminal domain-containing protein</fullName>
    </recommendedName>
</protein>